<organism evidence="6 7">
    <name type="scientific">Parascaris equorum</name>
    <name type="common">Equine roundworm</name>
    <dbReference type="NCBI Taxonomy" id="6256"/>
    <lineage>
        <taxon>Eukaryota</taxon>
        <taxon>Metazoa</taxon>
        <taxon>Ecdysozoa</taxon>
        <taxon>Nematoda</taxon>
        <taxon>Chromadorea</taxon>
        <taxon>Rhabditida</taxon>
        <taxon>Spirurina</taxon>
        <taxon>Ascaridomorpha</taxon>
        <taxon>Ascaridoidea</taxon>
        <taxon>Ascarididae</taxon>
        <taxon>Parascaris</taxon>
    </lineage>
</organism>
<evidence type="ECO:0000313" key="7">
    <source>
        <dbReference type="WBParaSite" id="PEQ_0000690801-mRNA-1"/>
    </source>
</evidence>
<evidence type="ECO:0000256" key="2">
    <source>
        <dbReference type="ARBA" id="ARBA00010112"/>
    </source>
</evidence>
<evidence type="ECO:0000313" key="6">
    <source>
        <dbReference type="Proteomes" id="UP000887564"/>
    </source>
</evidence>
<evidence type="ECO:0000256" key="1">
    <source>
        <dbReference type="ARBA" id="ARBA00004613"/>
    </source>
</evidence>
<dbReference type="WBParaSite" id="PEQ_0000690801-mRNA-1">
    <property type="protein sequence ID" value="PEQ_0000690801-mRNA-1"/>
    <property type="gene ID" value="PEQ_0000690801"/>
</dbReference>
<evidence type="ECO:0000256" key="4">
    <source>
        <dbReference type="ARBA" id="ARBA00022729"/>
    </source>
</evidence>
<dbReference type="Proteomes" id="UP000887564">
    <property type="component" value="Unplaced"/>
</dbReference>
<feature type="chain" id="PRO_5037342046" evidence="5">
    <location>
        <begin position="21"/>
        <end position="140"/>
    </location>
</feature>
<dbReference type="GO" id="GO:0005576">
    <property type="term" value="C:extracellular region"/>
    <property type="evidence" value="ECO:0007669"/>
    <property type="project" value="UniProtKB-SubCell"/>
</dbReference>
<dbReference type="PANTHER" id="PTHR21700">
    <property type="entry name" value="TRANSTHYRETIN-LIKE FAMILY PROTEIN-RELATED"/>
    <property type="match status" value="1"/>
</dbReference>
<dbReference type="AlphaFoldDB" id="A0A914RQ05"/>
<protein>
    <submittedName>
        <fullName evidence="7">Uncharacterized protein</fullName>
    </submittedName>
</protein>
<reference evidence="7" key="1">
    <citation type="submission" date="2022-11" db="UniProtKB">
        <authorList>
            <consortium name="WormBaseParasite"/>
        </authorList>
    </citation>
    <scope>IDENTIFICATION</scope>
</reference>
<keyword evidence="3" id="KW-0964">Secreted</keyword>
<comment type="similarity">
    <text evidence="2">Belongs to the nematode transthyretin-like family.</text>
</comment>
<dbReference type="GO" id="GO:0009986">
    <property type="term" value="C:cell surface"/>
    <property type="evidence" value="ECO:0007669"/>
    <property type="project" value="InterPro"/>
</dbReference>
<evidence type="ECO:0000256" key="3">
    <source>
        <dbReference type="ARBA" id="ARBA00022525"/>
    </source>
</evidence>
<dbReference type="PANTHER" id="PTHR21700:SF3">
    <property type="entry name" value="TRANSTHYRETIN-LIKE PROTEIN 5"/>
    <property type="match status" value="1"/>
</dbReference>
<sequence>MMIRTISVLLLITLSSTANAALCGMVRRMQSTGARVISDAMDDRRRMCSSNSKSLDLDDLMAEGRSDSNGHFELCGTNAELKGVFNNLLNCCLFQPCQRKISIMIPDGYVTNGPKPATFYDVGTIELSGTYPGETCDCFQ</sequence>
<evidence type="ECO:0000256" key="5">
    <source>
        <dbReference type="SAM" id="SignalP"/>
    </source>
</evidence>
<comment type="subcellular location">
    <subcellularLocation>
        <location evidence="1">Secreted</location>
    </subcellularLocation>
</comment>
<keyword evidence="4 5" id="KW-0732">Signal</keyword>
<keyword evidence="6" id="KW-1185">Reference proteome</keyword>
<name>A0A914RQ05_PAREQ</name>
<feature type="signal peptide" evidence="5">
    <location>
        <begin position="1"/>
        <end position="20"/>
    </location>
</feature>
<accession>A0A914RQ05</accession>
<proteinExistence type="inferred from homology"/>
<dbReference type="Gene3D" id="2.60.40.3330">
    <property type="match status" value="1"/>
</dbReference>
<dbReference type="InterPro" id="IPR038479">
    <property type="entry name" value="Transthyretin-like_sf"/>
</dbReference>
<dbReference type="InterPro" id="IPR001534">
    <property type="entry name" value="Transthyretin-like"/>
</dbReference>
<dbReference type="Pfam" id="PF01060">
    <property type="entry name" value="TTR-52"/>
    <property type="match status" value="1"/>
</dbReference>